<dbReference type="PANTHER" id="PTHR32196">
    <property type="entry name" value="ABC TRANSPORTER PERMEASE PROTEIN YPHD-RELATED-RELATED"/>
    <property type="match status" value="1"/>
</dbReference>
<feature type="transmembrane region" description="Helical" evidence="8">
    <location>
        <begin position="226"/>
        <end position="249"/>
    </location>
</feature>
<gene>
    <name evidence="9" type="ORF">DI616_09990</name>
</gene>
<evidence type="ECO:0000256" key="4">
    <source>
        <dbReference type="ARBA" id="ARBA00022519"/>
    </source>
</evidence>
<keyword evidence="4" id="KW-0997">Cell inner membrane</keyword>
<feature type="transmembrane region" description="Helical" evidence="8">
    <location>
        <begin position="306"/>
        <end position="324"/>
    </location>
</feature>
<dbReference type="Pfam" id="PF02653">
    <property type="entry name" value="BPD_transp_2"/>
    <property type="match status" value="1"/>
</dbReference>
<evidence type="ECO:0000256" key="2">
    <source>
        <dbReference type="ARBA" id="ARBA00022448"/>
    </source>
</evidence>
<keyword evidence="5 8" id="KW-0812">Transmembrane</keyword>
<comment type="caution">
    <text evidence="9">The sequence shown here is derived from an EMBL/GenBank/DDBJ whole genome shotgun (WGS) entry which is preliminary data.</text>
</comment>
<dbReference type="GO" id="GO:0022857">
    <property type="term" value="F:transmembrane transporter activity"/>
    <property type="evidence" value="ECO:0007669"/>
    <property type="project" value="InterPro"/>
</dbReference>
<evidence type="ECO:0000256" key="6">
    <source>
        <dbReference type="ARBA" id="ARBA00022989"/>
    </source>
</evidence>
<dbReference type="CDD" id="cd06579">
    <property type="entry name" value="TM_PBP1_transp_AraH_like"/>
    <property type="match status" value="1"/>
</dbReference>
<dbReference type="EMBL" id="VAFL01000006">
    <property type="protein sequence ID" value="TKW66809.1"/>
    <property type="molecule type" value="Genomic_DNA"/>
</dbReference>
<evidence type="ECO:0000313" key="9">
    <source>
        <dbReference type="EMBL" id="TKW66809.1"/>
    </source>
</evidence>
<organism evidence="9 10">
    <name type="scientific">Paracoccus denitrificans</name>
    <dbReference type="NCBI Taxonomy" id="266"/>
    <lineage>
        <taxon>Bacteria</taxon>
        <taxon>Pseudomonadati</taxon>
        <taxon>Pseudomonadota</taxon>
        <taxon>Alphaproteobacteria</taxon>
        <taxon>Rhodobacterales</taxon>
        <taxon>Paracoccaceae</taxon>
        <taxon>Paracoccus</taxon>
    </lineage>
</organism>
<evidence type="ECO:0000313" key="10">
    <source>
        <dbReference type="Proteomes" id="UP000315344"/>
    </source>
</evidence>
<evidence type="ECO:0000256" key="8">
    <source>
        <dbReference type="SAM" id="Phobius"/>
    </source>
</evidence>
<evidence type="ECO:0000256" key="5">
    <source>
        <dbReference type="ARBA" id="ARBA00022692"/>
    </source>
</evidence>
<feature type="transmembrane region" description="Helical" evidence="8">
    <location>
        <begin position="98"/>
        <end position="117"/>
    </location>
</feature>
<protein>
    <submittedName>
        <fullName evidence="9">ABC transporter permease</fullName>
    </submittedName>
</protein>
<feature type="transmembrane region" description="Helical" evidence="8">
    <location>
        <begin position="281"/>
        <end position="300"/>
    </location>
</feature>
<feature type="transmembrane region" description="Helical" evidence="8">
    <location>
        <begin position="175"/>
        <end position="195"/>
    </location>
</feature>
<evidence type="ECO:0000256" key="7">
    <source>
        <dbReference type="ARBA" id="ARBA00023136"/>
    </source>
</evidence>
<name>A0A533I582_PARDE</name>
<dbReference type="Proteomes" id="UP000315344">
    <property type="component" value="Unassembled WGS sequence"/>
</dbReference>
<reference evidence="9 10" key="1">
    <citation type="journal article" date="2017" name="Nat. Commun.">
        <title>In situ click chemistry generation of cyclooxygenase-2 inhibitors.</title>
        <authorList>
            <person name="Bhardwaj A."/>
            <person name="Kaur J."/>
            <person name="Wuest M."/>
            <person name="Wuest F."/>
        </authorList>
    </citation>
    <scope>NUCLEOTIDE SEQUENCE [LARGE SCALE GENOMIC DNA]</scope>
    <source>
        <strain evidence="9">S2_012_000_R3_94</strain>
    </source>
</reference>
<feature type="transmembrane region" description="Helical" evidence="8">
    <location>
        <begin position="124"/>
        <end position="142"/>
    </location>
</feature>
<sequence length="331" mass="34984">MSLSRPAWWKSTEALVAGILALAMVLIGFVNPAFWSPENLFSLARSNVVIGIMALGVLLIMISGGIDVSFPAFAVAAMYLVVRSMVDWGVPTGVLVPFLMATLIGAALGLVNALLVWKLRMIPLIVTLGTAAMVRGLLNGLVGTSNVNINKFPDSLIDFGKLDLVTMTNAKGGSFGLPATVLLYLGLALVMHLVLSRTMIGRSVYAYGASPESAQRVGFRTGRTLIFVYVIAGALAGFAGLLHSSMIWMANPRDFVGWELDVIAAVVLGGASIFGGRGSVLGTMLGVFILVMIKNSLILMGIDTTWQRVVVGCMLIAAVALTALRDRKAVV</sequence>
<keyword evidence="7 8" id="KW-0472">Membrane</keyword>
<dbReference type="GO" id="GO:0005886">
    <property type="term" value="C:plasma membrane"/>
    <property type="evidence" value="ECO:0007669"/>
    <property type="project" value="UniProtKB-SubCell"/>
</dbReference>
<keyword evidence="3" id="KW-1003">Cell membrane</keyword>
<dbReference type="AlphaFoldDB" id="A0A533I582"/>
<proteinExistence type="predicted"/>
<dbReference type="PANTHER" id="PTHR32196:SF21">
    <property type="entry name" value="ABC TRANSPORTER PERMEASE PROTEIN YPHD-RELATED"/>
    <property type="match status" value="1"/>
</dbReference>
<feature type="transmembrane region" description="Helical" evidence="8">
    <location>
        <begin position="12"/>
        <end position="34"/>
    </location>
</feature>
<keyword evidence="6 8" id="KW-1133">Transmembrane helix</keyword>
<evidence type="ECO:0000256" key="1">
    <source>
        <dbReference type="ARBA" id="ARBA00004651"/>
    </source>
</evidence>
<comment type="subcellular location">
    <subcellularLocation>
        <location evidence="1">Cell membrane</location>
        <topology evidence="1">Multi-pass membrane protein</topology>
    </subcellularLocation>
</comment>
<evidence type="ECO:0000256" key="3">
    <source>
        <dbReference type="ARBA" id="ARBA00022475"/>
    </source>
</evidence>
<accession>A0A533I582</accession>
<dbReference type="InterPro" id="IPR001851">
    <property type="entry name" value="ABC_transp_permease"/>
</dbReference>
<keyword evidence="2" id="KW-0813">Transport</keyword>
<feature type="transmembrane region" description="Helical" evidence="8">
    <location>
        <begin position="40"/>
        <end position="61"/>
    </location>
</feature>